<proteinExistence type="predicted"/>
<accession>C4GCN3</accession>
<dbReference type="HOGENOM" id="CLU_2755661_0_0_9"/>
<dbReference type="AlphaFoldDB" id="C4GCN3"/>
<dbReference type="STRING" id="626523.GCWU000342_01727"/>
<name>C4GCN3_9FIRM</name>
<sequence length="70" mass="7600">MKIFADLSESAGLQFTVGRLAVSRKFFENAESHADIRLFSAGMMRGTFYDAGVHIPCLLLSATVEGSQSD</sequence>
<dbReference type="Proteomes" id="UP000003494">
    <property type="component" value="Unassembled WGS sequence"/>
</dbReference>
<protein>
    <submittedName>
        <fullName evidence="1">Uncharacterized protein</fullName>
    </submittedName>
</protein>
<dbReference type="EMBL" id="ACIP02000004">
    <property type="protein sequence ID" value="EEP27733.1"/>
    <property type="molecule type" value="Genomic_DNA"/>
</dbReference>
<comment type="caution">
    <text evidence="1">The sequence shown here is derived from an EMBL/GenBank/DDBJ whole genome shotgun (WGS) entry which is preliminary data.</text>
</comment>
<organism evidence="1 2">
    <name type="scientific">Shuttleworthella satelles DSM 14600</name>
    <dbReference type="NCBI Taxonomy" id="626523"/>
    <lineage>
        <taxon>Bacteria</taxon>
        <taxon>Bacillati</taxon>
        <taxon>Bacillota</taxon>
        <taxon>Clostridia</taxon>
        <taxon>Lachnospirales</taxon>
        <taxon>Lachnospiraceae</taxon>
        <taxon>Shuttleworthella</taxon>
    </lineage>
</organism>
<evidence type="ECO:0000313" key="1">
    <source>
        <dbReference type="EMBL" id="EEP27733.1"/>
    </source>
</evidence>
<evidence type="ECO:0000313" key="2">
    <source>
        <dbReference type="Proteomes" id="UP000003494"/>
    </source>
</evidence>
<keyword evidence="2" id="KW-1185">Reference proteome</keyword>
<reference evidence="1" key="1">
    <citation type="submission" date="2009-04" db="EMBL/GenBank/DDBJ databases">
        <authorList>
            <person name="Weinstock G."/>
            <person name="Sodergren E."/>
            <person name="Clifton S."/>
            <person name="Fulton L."/>
            <person name="Fulton B."/>
            <person name="Courtney L."/>
            <person name="Fronick C."/>
            <person name="Harrison M."/>
            <person name="Strong C."/>
            <person name="Farmer C."/>
            <person name="Delahaunty K."/>
            <person name="Markovic C."/>
            <person name="Hall O."/>
            <person name="Minx P."/>
            <person name="Tomlinson C."/>
            <person name="Mitreva M."/>
            <person name="Nelson J."/>
            <person name="Hou S."/>
            <person name="Wollam A."/>
            <person name="Pepin K.H."/>
            <person name="Johnson M."/>
            <person name="Bhonagiri V."/>
            <person name="Nash W.E."/>
            <person name="Warren W."/>
            <person name="Chinwalla A."/>
            <person name="Mardis E.R."/>
            <person name="Wilson R.K."/>
        </authorList>
    </citation>
    <scope>NUCLEOTIDE SEQUENCE [LARGE SCALE GENOMIC DNA]</scope>
    <source>
        <strain evidence="1">DSM 14600</strain>
    </source>
</reference>
<gene>
    <name evidence="1" type="ORF">GCWU000342_01727</name>
</gene>